<evidence type="ECO:0000256" key="2">
    <source>
        <dbReference type="ARBA" id="ARBA00022737"/>
    </source>
</evidence>
<accession>A0A8J5N8V5</accession>
<feature type="chain" id="PRO_5035184504" evidence="3">
    <location>
        <begin position="24"/>
        <end position="300"/>
    </location>
</feature>
<dbReference type="PANTHER" id="PTHR24366:SF96">
    <property type="entry name" value="LEUCINE RICH REPEAT CONTAINING 53"/>
    <property type="match status" value="1"/>
</dbReference>
<name>A0A8J5N8V5_HOMAM</name>
<dbReference type="InterPro" id="IPR032675">
    <property type="entry name" value="LRR_dom_sf"/>
</dbReference>
<reference evidence="4" key="1">
    <citation type="journal article" date="2021" name="Sci. Adv.">
        <title>The American lobster genome reveals insights on longevity, neural, and immune adaptations.</title>
        <authorList>
            <person name="Polinski J.M."/>
            <person name="Zimin A.V."/>
            <person name="Clark K.F."/>
            <person name="Kohn A.B."/>
            <person name="Sadowski N."/>
            <person name="Timp W."/>
            <person name="Ptitsyn A."/>
            <person name="Khanna P."/>
            <person name="Romanova D.Y."/>
            <person name="Williams P."/>
            <person name="Greenwood S.J."/>
            <person name="Moroz L.L."/>
            <person name="Walt D.R."/>
            <person name="Bodnar A.G."/>
        </authorList>
    </citation>
    <scope>NUCLEOTIDE SEQUENCE</scope>
    <source>
        <strain evidence="4">GMGI-L3</strain>
    </source>
</reference>
<sequence length="300" mass="33115">MAMIMLSLLTFALVGVLTEGVKAEDMWASTCPDAGLITPCVCTVIDKTLTEMNCSAIASEEELAKVFSQKFTETGFFTLHIEANHHLKVLREGALGNTTFQHIRMYNGALEKVEEGALSASTSTVTHLDFFNNNLKSFPYHTLPSLTRLEYLDLQMNSLQGFPVLSSATLTTLYLSFNPLGELPGDAFINTPALSYINLRKTGIKEVPAGTFTGLPMLSEVDLWANEVHELVEGVLETSSQSWIYLANNNISSIAPNFITGITYGFIDVSSNRLRELKEKVWHPLLDQAIKLDASRPQTM</sequence>
<evidence type="ECO:0000256" key="3">
    <source>
        <dbReference type="SAM" id="SignalP"/>
    </source>
</evidence>
<dbReference type="Gene3D" id="3.80.10.10">
    <property type="entry name" value="Ribonuclease Inhibitor"/>
    <property type="match status" value="1"/>
</dbReference>
<feature type="signal peptide" evidence="3">
    <location>
        <begin position="1"/>
        <end position="23"/>
    </location>
</feature>
<dbReference type="PROSITE" id="PS51450">
    <property type="entry name" value="LRR"/>
    <property type="match status" value="1"/>
</dbReference>
<dbReference type="PANTHER" id="PTHR24366">
    <property type="entry name" value="IG(IMMUNOGLOBULIN) AND LRR(LEUCINE RICH REPEAT) DOMAINS"/>
    <property type="match status" value="1"/>
</dbReference>
<dbReference type="Pfam" id="PF13855">
    <property type="entry name" value="LRR_8"/>
    <property type="match status" value="1"/>
</dbReference>
<proteinExistence type="predicted"/>
<protein>
    <submittedName>
        <fullName evidence="4">Oplophorus-luciferin 2-monooxygenase non-catalytic subunit-like 7</fullName>
    </submittedName>
</protein>
<comment type="caution">
    <text evidence="4">The sequence shown here is derived from an EMBL/GenBank/DDBJ whole genome shotgun (WGS) entry which is preliminary data.</text>
</comment>
<evidence type="ECO:0000256" key="1">
    <source>
        <dbReference type="ARBA" id="ARBA00022614"/>
    </source>
</evidence>
<dbReference type="Proteomes" id="UP000747542">
    <property type="component" value="Unassembled WGS sequence"/>
</dbReference>
<keyword evidence="5" id="KW-1185">Reference proteome</keyword>
<keyword evidence="3" id="KW-0732">Signal</keyword>
<dbReference type="EMBL" id="JAHLQT010006356">
    <property type="protein sequence ID" value="KAG7174973.1"/>
    <property type="molecule type" value="Genomic_DNA"/>
</dbReference>
<dbReference type="InterPro" id="IPR001611">
    <property type="entry name" value="Leu-rich_rpt"/>
</dbReference>
<evidence type="ECO:0000313" key="4">
    <source>
        <dbReference type="EMBL" id="KAG7174973.1"/>
    </source>
</evidence>
<gene>
    <name evidence="4" type="primary">Lucb-L7</name>
    <name evidence="4" type="ORF">Hamer_G015180</name>
</gene>
<keyword evidence="2" id="KW-0677">Repeat</keyword>
<dbReference type="SUPFAM" id="SSF52058">
    <property type="entry name" value="L domain-like"/>
    <property type="match status" value="1"/>
</dbReference>
<keyword evidence="1" id="KW-0433">Leucine-rich repeat</keyword>
<organism evidence="4 5">
    <name type="scientific">Homarus americanus</name>
    <name type="common">American lobster</name>
    <dbReference type="NCBI Taxonomy" id="6706"/>
    <lineage>
        <taxon>Eukaryota</taxon>
        <taxon>Metazoa</taxon>
        <taxon>Ecdysozoa</taxon>
        <taxon>Arthropoda</taxon>
        <taxon>Crustacea</taxon>
        <taxon>Multicrustacea</taxon>
        <taxon>Malacostraca</taxon>
        <taxon>Eumalacostraca</taxon>
        <taxon>Eucarida</taxon>
        <taxon>Decapoda</taxon>
        <taxon>Pleocyemata</taxon>
        <taxon>Astacidea</taxon>
        <taxon>Nephropoidea</taxon>
        <taxon>Nephropidae</taxon>
        <taxon>Homarus</taxon>
    </lineage>
</organism>
<evidence type="ECO:0000313" key="5">
    <source>
        <dbReference type="Proteomes" id="UP000747542"/>
    </source>
</evidence>
<dbReference type="AlphaFoldDB" id="A0A8J5N8V5"/>